<dbReference type="InterPro" id="IPR013520">
    <property type="entry name" value="Ribonucl_H"/>
</dbReference>
<feature type="domain" description="Exonuclease" evidence="2">
    <location>
        <begin position="24"/>
        <end position="193"/>
    </location>
</feature>
<dbReference type="Pfam" id="PF00929">
    <property type="entry name" value="RNase_T"/>
    <property type="match status" value="1"/>
</dbReference>
<dbReference type="NCBIfam" id="TIGR00573">
    <property type="entry name" value="dnaq"/>
    <property type="match status" value="1"/>
</dbReference>
<dbReference type="SUPFAM" id="SSF53098">
    <property type="entry name" value="Ribonuclease H-like"/>
    <property type="match status" value="1"/>
</dbReference>
<dbReference type="SMART" id="SM00479">
    <property type="entry name" value="EXOIII"/>
    <property type="match status" value="1"/>
</dbReference>
<name>A0A9D2QES9_9CORY</name>
<comment type="caution">
    <text evidence="3">The sequence shown here is derived from an EMBL/GenBank/DDBJ whole genome shotgun (WGS) entry which is preliminary data.</text>
</comment>
<dbReference type="GO" id="GO:0005829">
    <property type="term" value="C:cytosol"/>
    <property type="evidence" value="ECO:0007669"/>
    <property type="project" value="TreeGrafter"/>
</dbReference>
<dbReference type="CDD" id="cd06127">
    <property type="entry name" value="DEDDh"/>
    <property type="match status" value="1"/>
</dbReference>
<dbReference type="FunFam" id="3.30.420.10:FF:000045">
    <property type="entry name" value="3'-5' exonuclease DinG"/>
    <property type="match status" value="1"/>
</dbReference>
<proteinExistence type="predicted"/>
<evidence type="ECO:0000313" key="3">
    <source>
        <dbReference type="EMBL" id="HJC86244.1"/>
    </source>
</evidence>
<reference evidence="3" key="1">
    <citation type="journal article" date="2021" name="PeerJ">
        <title>Extensive microbial diversity within the chicken gut microbiome revealed by metagenomics and culture.</title>
        <authorList>
            <person name="Gilroy R."/>
            <person name="Ravi A."/>
            <person name="Getino M."/>
            <person name="Pursley I."/>
            <person name="Horton D.L."/>
            <person name="Alikhan N.F."/>
            <person name="Baker D."/>
            <person name="Gharbi K."/>
            <person name="Hall N."/>
            <person name="Watson M."/>
            <person name="Adriaenssens E.M."/>
            <person name="Foster-Nyarko E."/>
            <person name="Jarju S."/>
            <person name="Secka A."/>
            <person name="Antonio M."/>
            <person name="Oren A."/>
            <person name="Chaudhuri R.R."/>
            <person name="La Ragione R."/>
            <person name="Hildebrand F."/>
            <person name="Pallen M.J."/>
        </authorList>
    </citation>
    <scope>NUCLEOTIDE SEQUENCE</scope>
    <source>
        <strain evidence="3">ChiHjej13B12-4958</strain>
    </source>
</reference>
<reference evidence="3" key="2">
    <citation type="submission" date="2021-04" db="EMBL/GenBank/DDBJ databases">
        <authorList>
            <person name="Gilroy R."/>
        </authorList>
    </citation>
    <scope>NUCLEOTIDE SEQUENCE</scope>
    <source>
        <strain evidence="3">ChiHjej13B12-4958</strain>
    </source>
</reference>
<dbReference type="InterPro" id="IPR006054">
    <property type="entry name" value="DnaQ"/>
</dbReference>
<evidence type="ECO:0000259" key="2">
    <source>
        <dbReference type="SMART" id="SM00479"/>
    </source>
</evidence>
<dbReference type="Proteomes" id="UP000823858">
    <property type="component" value="Unassembled WGS sequence"/>
</dbReference>
<dbReference type="Gene3D" id="3.30.420.10">
    <property type="entry name" value="Ribonuclease H-like superfamily/Ribonuclease H"/>
    <property type="match status" value="1"/>
</dbReference>
<dbReference type="GO" id="GO:0003887">
    <property type="term" value="F:DNA-directed DNA polymerase activity"/>
    <property type="evidence" value="ECO:0007669"/>
    <property type="project" value="InterPro"/>
</dbReference>
<dbReference type="EMBL" id="DWVP01000024">
    <property type="protein sequence ID" value="HJC86244.1"/>
    <property type="molecule type" value="Genomic_DNA"/>
</dbReference>
<dbReference type="GO" id="GO:0045004">
    <property type="term" value="P:DNA replication proofreading"/>
    <property type="evidence" value="ECO:0007669"/>
    <property type="project" value="TreeGrafter"/>
</dbReference>
<accession>A0A9D2QES9</accession>
<keyword evidence="1 3" id="KW-0540">Nuclease</keyword>
<organism evidence="3 4">
    <name type="scientific">Candidatus Corynebacterium faecigallinarum</name>
    <dbReference type="NCBI Taxonomy" id="2838528"/>
    <lineage>
        <taxon>Bacteria</taxon>
        <taxon>Bacillati</taxon>
        <taxon>Actinomycetota</taxon>
        <taxon>Actinomycetes</taxon>
        <taxon>Mycobacteriales</taxon>
        <taxon>Corynebacteriaceae</taxon>
        <taxon>Corynebacterium</taxon>
    </lineage>
</organism>
<dbReference type="PANTHER" id="PTHR30231">
    <property type="entry name" value="DNA POLYMERASE III SUBUNIT EPSILON"/>
    <property type="match status" value="1"/>
</dbReference>
<dbReference type="PANTHER" id="PTHR30231:SF41">
    <property type="entry name" value="DNA POLYMERASE III SUBUNIT EPSILON"/>
    <property type="match status" value="1"/>
</dbReference>
<keyword evidence="1 3" id="KW-0378">Hydrolase</keyword>
<dbReference type="AlphaFoldDB" id="A0A9D2QES9"/>
<sequence length="194" mass="20932">MIVIPRPDSPAQSLSQSLSAALRDCVILDCETTGLDPDNDRIIEVAAVHLVDGDIVESVHSLVDPGIPLPQVITGLTGMTDADLSEQPPVSAVLDDLVTLTRNRTLVGHNVSFDMAFINGELRREGRASLEADSTLCTAESARELIPREKVGRYRLDRLAAVLGLAHSPVHRAQEDVLATVDLLQWLQRAAADT</sequence>
<dbReference type="GO" id="GO:0003677">
    <property type="term" value="F:DNA binding"/>
    <property type="evidence" value="ECO:0007669"/>
    <property type="project" value="InterPro"/>
</dbReference>
<dbReference type="GO" id="GO:0008408">
    <property type="term" value="F:3'-5' exonuclease activity"/>
    <property type="evidence" value="ECO:0007669"/>
    <property type="project" value="TreeGrafter"/>
</dbReference>
<gene>
    <name evidence="3" type="ORF">H9751_12055</name>
</gene>
<protein>
    <submittedName>
        <fullName evidence="3">3'-5' exonuclease</fullName>
    </submittedName>
</protein>
<dbReference type="InterPro" id="IPR012337">
    <property type="entry name" value="RNaseH-like_sf"/>
</dbReference>
<dbReference type="InterPro" id="IPR036397">
    <property type="entry name" value="RNaseH_sf"/>
</dbReference>
<evidence type="ECO:0000313" key="4">
    <source>
        <dbReference type="Proteomes" id="UP000823858"/>
    </source>
</evidence>
<keyword evidence="1 3" id="KW-0269">Exonuclease</keyword>
<evidence type="ECO:0000256" key="1">
    <source>
        <dbReference type="ARBA" id="ARBA00022839"/>
    </source>
</evidence>